<protein>
    <submittedName>
        <fullName evidence="1">Uncharacterized protein</fullName>
    </submittedName>
</protein>
<reference evidence="1" key="1">
    <citation type="submission" date="2015-07" db="EMBL/GenBank/DDBJ databases">
        <title>MeaNS - Measles Nucleotide Surveillance Program.</title>
        <authorList>
            <person name="Tran T."/>
            <person name="Druce J."/>
        </authorList>
    </citation>
    <scope>NUCLEOTIDE SEQUENCE</scope>
    <source>
        <strain evidence="1">UCB-OBI-ISO-001</strain>
        <tissue evidence="1">Gonad</tissue>
    </source>
</reference>
<dbReference type="AlphaFoldDB" id="A0A0L8FHD4"/>
<accession>A0A0L8FHD4</accession>
<name>A0A0L8FHD4_OCTBM</name>
<proteinExistence type="predicted"/>
<gene>
    <name evidence="1" type="ORF">OCBIM_22020468mg</name>
</gene>
<evidence type="ECO:0000313" key="1">
    <source>
        <dbReference type="EMBL" id="KOF63047.1"/>
    </source>
</evidence>
<dbReference type="EMBL" id="KQ431711">
    <property type="protein sequence ID" value="KOF63047.1"/>
    <property type="molecule type" value="Genomic_DNA"/>
</dbReference>
<sequence length="80" mass="8781">SVPVKVGQEPVEEVTGFTYLGNIATSNSDVETDVSCRIGKTVAVFSSLATLWCSNNIRIELKIHLYESAILRSVQLRIGR</sequence>
<feature type="non-terminal residue" evidence="1">
    <location>
        <position position="1"/>
    </location>
</feature>
<organism evidence="1">
    <name type="scientific">Octopus bimaculoides</name>
    <name type="common">California two-spotted octopus</name>
    <dbReference type="NCBI Taxonomy" id="37653"/>
    <lineage>
        <taxon>Eukaryota</taxon>
        <taxon>Metazoa</taxon>
        <taxon>Spiralia</taxon>
        <taxon>Lophotrochozoa</taxon>
        <taxon>Mollusca</taxon>
        <taxon>Cephalopoda</taxon>
        <taxon>Coleoidea</taxon>
        <taxon>Octopodiformes</taxon>
        <taxon>Octopoda</taxon>
        <taxon>Incirrata</taxon>
        <taxon>Octopodidae</taxon>
        <taxon>Octopus</taxon>
    </lineage>
</organism>